<dbReference type="OrthoDB" id="10654324at2759"/>
<protein>
    <submittedName>
        <fullName evidence="2">Uncharacterized protein</fullName>
    </submittedName>
</protein>
<keyword evidence="3" id="KW-1185">Reference proteome</keyword>
<evidence type="ECO:0000256" key="1">
    <source>
        <dbReference type="SAM" id="MobiDB-lite"/>
    </source>
</evidence>
<accession>A0A3N0YKG8</accession>
<feature type="region of interest" description="Disordered" evidence="1">
    <location>
        <begin position="1"/>
        <end position="23"/>
    </location>
</feature>
<name>A0A3N0YKG8_ANAGA</name>
<evidence type="ECO:0000313" key="3">
    <source>
        <dbReference type="Proteomes" id="UP000281406"/>
    </source>
</evidence>
<reference evidence="2 3" key="1">
    <citation type="submission" date="2018-10" db="EMBL/GenBank/DDBJ databases">
        <title>Genome assembly for a Yunnan-Guizhou Plateau 3E fish, Anabarilius grahami (Regan), and its evolutionary and genetic applications.</title>
        <authorList>
            <person name="Jiang W."/>
        </authorList>
    </citation>
    <scope>NUCLEOTIDE SEQUENCE [LARGE SCALE GENOMIC DNA]</scope>
    <source>
        <strain evidence="2">AG-KIZ</strain>
        <tissue evidence="2">Muscle</tissue>
    </source>
</reference>
<dbReference type="Proteomes" id="UP000281406">
    <property type="component" value="Unassembled WGS sequence"/>
</dbReference>
<dbReference type="EMBL" id="RJVU01037189">
    <property type="protein sequence ID" value="ROL46752.1"/>
    <property type="molecule type" value="Genomic_DNA"/>
</dbReference>
<evidence type="ECO:0000313" key="2">
    <source>
        <dbReference type="EMBL" id="ROL46752.1"/>
    </source>
</evidence>
<dbReference type="AlphaFoldDB" id="A0A3N0YKG8"/>
<sequence length="178" mass="19439">MARMAQAEQGALQTGLKTPTAEQTTTTAAHMGLKTPIVEQTTTTAAQMGLKSPTAEQTTTTVDLVKLETTMADQVQLEHRTQRGLHFSQALRESPRERAGVDTNIVGVGWSGTIRLQERAVLVRHSAGAGGCGFKKSVPRRAILRGRIRADRELRGDLFGRIKADRKFIGYEAGLWEV</sequence>
<comment type="caution">
    <text evidence="2">The sequence shown here is derived from an EMBL/GenBank/DDBJ whole genome shotgun (WGS) entry which is preliminary data.</text>
</comment>
<proteinExistence type="predicted"/>
<gene>
    <name evidence="2" type="ORF">DPX16_12645</name>
</gene>
<organism evidence="2 3">
    <name type="scientific">Anabarilius grahami</name>
    <name type="common">Kanglang fish</name>
    <name type="synonym">Barilius grahami</name>
    <dbReference type="NCBI Taxonomy" id="495550"/>
    <lineage>
        <taxon>Eukaryota</taxon>
        <taxon>Metazoa</taxon>
        <taxon>Chordata</taxon>
        <taxon>Craniata</taxon>
        <taxon>Vertebrata</taxon>
        <taxon>Euteleostomi</taxon>
        <taxon>Actinopterygii</taxon>
        <taxon>Neopterygii</taxon>
        <taxon>Teleostei</taxon>
        <taxon>Ostariophysi</taxon>
        <taxon>Cypriniformes</taxon>
        <taxon>Xenocyprididae</taxon>
        <taxon>Xenocypridinae</taxon>
        <taxon>Xenocypridinae incertae sedis</taxon>
        <taxon>Anabarilius</taxon>
    </lineage>
</organism>